<dbReference type="EMBL" id="LT630287">
    <property type="protein sequence ID" value="SFV41616.1"/>
    <property type="molecule type" value="Genomic_DNA"/>
</dbReference>
<name>A0A1K1KRS5_9LACO</name>
<dbReference type="AlphaFoldDB" id="A0A1K1KRS5"/>
<dbReference type="PROSITE" id="PS51186">
    <property type="entry name" value="GNAT"/>
    <property type="match status" value="1"/>
</dbReference>
<proteinExistence type="predicted"/>
<dbReference type="Proteomes" id="UP000190935">
    <property type="component" value="Chromosome I"/>
</dbReference>
<gene>
    <name evidence="2" type="ORF">LAC1533_2191</name>
</gene>
<dbReference type="InterPro" id="IPR000182">
    <property type="entry name" value="GNAT_dom"/>
</dbReference>
<evidence type="ECO:0000313" key="3">
    <source>
        <dbReference type="Proteomes" id="UP000190935"/>
    </source>
</evidence>
<dbReference type="KEGG" id="laca:LAC1533_2191"/>
<sequence>MVWFDDLIIRGRDSLFNRILFIYTNYFILSDKADEKAIHVLLKREDKLVAYTRIVPHTDQVHISFGRVLVVKEYRKHELGRKVVQATLNQIQKQFPAKEIKIQAQSYLQNFYSSFGFSPVSDVYLEDNIPHLDMILKK</sequence>
<dbReference type="Pfam" id="PF13673">
    <property type="entry name" value="Acetyltransf_10"/>
    <property type="match status" value="1"/>
</dbReference>
<dbReference type="Gene3D" id="3.40.630.30">
    <property type="match status" value="1"/>
</dbReference>
<keyword evidence="2" id="KW-0808">Transferase</keyword>
<accession>A0A1K1KRS5</accession>
<organism evidence="2 3">
    <name type="scientific">Ligilactobacillus acidipiscis</name>
    <dbReference type="NCBI Taxonomy" id="89059"/>
    <lineage>
        <taxon>Bacteria</taxon>
        <taxon>Bacillati</taxon>
        <taxon>Bacillota</taxon>
        <taxon>Bacilli</taxon>
        <taxon>Lactobacillales</taxon>
        <taxon>Lactobacillaceae</taxon>
        <taxon>Ligilactobacillus</taxon>
    </lineage>
</organism>
<dbReference type="GO" id="GO:0016747">
    <property type="term" value="F:acyltransferase activity, transferring groups other than amino-acyl groups"/>
    <property type="evidence" value="ECO:0007669"/>
    <property type="project" value="InterPro"/>
</dbReference>
<dbReference type="SUPFAM" id="SSF55729">
    <property type="entry name" value="Acyl-CoA N-acyltransferases (Nat)"/>
    <property type="match status" value="1"/>
</dbReference>
<reference evidence="3" key="1">
    <citation type="submission" date="2016-11" db="EMBL/GenBank/DDBJ databases">
        <authorList>
            <person name="Papadimitriou K."/>
        </authorList>
    </citation>
    <scope>NUCLEOTIDE SEQUENCE [LARGE SCALE GENOMIC DNA]</scope>
    <source>
        <strain evidence="3">ACA-DC 1533</strain>
    </source>
</reference>
<protein>
    <submittedName>
        <fullName evidence="2">Acetyltransferase, GNAT family</fullName>
    </submittedName>
</protein>
<evidence type="ECO:0000313" key="2">
    <source>
        <dbReference type="EMBL" id="SFV41616.1"/>
    </source>
</evidence>
<dbReference type="InterPro" id="IPR016181">
    <property type="entry name" value="Acyl_CoA_acyltransferase"/>
</dbReference>
<evidence type="ECO:0000259" key="1">
    <source>
        <dbReference type="PROSITE" id="PS51186"/>
    </source>
</evidence>
<feature type="domain" description="N-acetyltransferase" evidence="1">
    <location>
        <begin position="1"/>
        <end position="138"/>
    </location>
</feature>